<dbReference type="EMBL" id="WNYA01000001">
    <property type="protein sequence ID" value="KAG8595605.1"/>
    <property type="molecule type" value="Genomic_DNA"/>
</dbReference>
<proteinExistence type="predicted"/>
<reference evidence="1" key="1">
    <citation type="thesis" date="2020" institute="ProQuest LLC" country="789 East Eisenhower Parkway, Ann Arbor, MI, USA">
        <title>Comparative Genomics and Chromosome Evolution.</title>
        <authorList>
            <person name="Mudd A.B."/>
        </authorList>
    </citation>
    <scope>NUCLEOTIDE SEQUENCE</scope>
    <source>
        <strain evidence="1">237g6f4</strain>
        <tissue evidence="1">Blood</tissue>
    </source>
</reference>
<name>A0AAV7DF20_ENGPU</name>
<evidence type="ECO:0000313" key="1">
    <source>
        <dbReference type="EMBL" id="KAG8595605.1"/>
    </source>
</evidence>
<evidence type="ECO:0000313" key="2">
    <source>
        <dbReference type="Proteomes" id="UP000824782"/>
    </source>
</evidence>
<gene>
    <name evidence="1" type="ORF">GDO81_001569</name>
</gene>
<protein>
    <submittedName>
        <fullName evidence="1">Uncharacterized protein</fullName>
    </submittedName>
</protein>
<accession>A0AAV7DF20</accession>
<keyword evidence="2" id="KW-1185">Reference proteome</keyword>
<dbReference type="AlphaFoldDB" id="A0AAV7DF20"/>
<comment type="caution">
    <text evidence="1">The sequence shown here is derived from an EMBL/GenBank/DDBJ whole genome shotgun (WGS) entry which is preliminary data.</text>
</comment>
<dbReference type="Proteomes" id="UP000824782">
    <property type="component" value="Unassembled WGS sequence"/>
</dbReference>
<organism evidence="1 2">
    <name type="scientific">Engystomops pustulosus</name>
    <name type="common">Tungara frog</name>
    <name type="synonym">Physalaemus pustulosus</name>
    <dbReference type="NCBI Taxonomy" id="76066"/>
    <lineage>
        <taxon>Eukaryota</taxon>
        <taxon>Metazoa</taxon>
        <taxon>Chordata</taxon>
        <taxon>Craniata</taxon>
        <taxon>Vertebrata</taxon>
        <taxon>Euteleostomi</taxon>
        <taxon>Amphibia</taxon>
        <taxon>Batrachia</taxon>
        <taxon>Anura</taxon>
        <taxon>Neobatrachia</taxon>
        <taxon>Hyloidea</taxon>
        <taxon>Leptodactylidae</taxon>
        <taxon>Leiuperinae</taxon>
        <taxon>Engystomops</taxon>
    </lineage>
</organism>
<sequence length="79" mass="9252">MCQKCIKKRDAMHRMNAAHKLLYMHSQVYINLCDCSYDMPPTYMTAFAPCQVCFKQTSEDLFVLSQNSMNCIFEKAPRM</sequence>